<dbReference type="EC" id="3.1.3.2" evidence="3"/>
<sequence>MSLVVRSFALCLLLYSVLDIGRCTHTLKQVQVLFRHGERAPLKKEMYPNDPHSVSDYLPWDLGQLTNIGKLREFRIGEMLRARYNDFLGDYYYPKDIYGRSSDSDRTKMSLQLVLSSLYPAKNFQNWNPNLPWLPIPTHYAPENLDILMRPHLCTQFTQHLGEIKRNPTVISLIAQYSELFEFLSTTTGFNITTTTQVYEIYNLLVAQKSMNLTLPQWCTEKIFEDMGNVTVLEYKILSFDKHLKRLNGGTLVRRFVDNMNVTGKRSGHRKLYLYSGHEVNIAAFLRAHDITKPALPVYGTAVIFEKLENATGDVFVKMFVWTGITEEIIPLKIGDCDYLCPIDTYLNIVKDVLPSDKELNCHLDKLSHEDLAHLYDEKISFN</sequence>
<dbReference type="GeneID" id="107265013"/>
<keyword evidence="4 8" id="KW-0732">Signal</keyword>
<gene>
    <name evidence="10 11" type="primary">LOC107265013</name>
</gene>
<feature type="chain" id="PRO_5044708600" description="acid phosphatase" evidence="8">
    <location>
        <begin position="24"/>
        <end position="383"/>
    </location>
</feature>
<dbReference type="InterPro" id="IPR050645">
    <property type="entry name" value="Histidine_acid_phosphatase"/>
</dbReference>
<dbReference type="Pfam" id="PF00328">
    <property type="entry name" value="His_Phos_2"/>
    <property type="match status" value="1"/>
</dbReference>
<organism evidence="9 10">
    <name type="scientific">Cephus cinctus</name>
    <name type="common">Wheat stem sawfly</name>
    <dbReference type="NCBI Taxonomy" id="211228"/>
    <lineage>
        <taxon>Eukaryota</taxon>
        <taxon>Metazoa</taxon>
        <taxon>Ecdysozoa</taxon>
        <taxon>Arthropoda</taxon>
        <taxon>Hexapoda</taxon>
        <taxon>Insecta</taxon>
        <taxon>Pterygota</taxon>
        <taxon>Neoptera</taxon>
        <taxon>Endopterygota</taxon>
        <taxon>Hymenoptera</taxon>
        <taxon>Cephoidea</taxon>
        <taxon>Cephidae</taxon>
        <taxon>Cephus</taxon>
    </lineage>
</organism>
<dbReference type="InterPro" id="IPR029033">
    <property type="entry name" value="His_PPase_superfam"/>
</dbReference>
<dbReference type="PANTHER" id="PTHR11567:SF211">
    <property type="entry name" value="PROSTATIC ACID PHOSPHATASE"/>
    <property type="match status" value="1"/>
</dbReference>
<evidence type="ECO:0000256" key="4">
    <source>
        <dbReference type="ARBA" id="ARBA00022729"/>
    </source>
</evidence>
<evidence type="ECO:0000256" key="8">
    <source>
        <dbReference type="SAM" id="SignalP"/>
    </source>
</evidence>
<dbReference type="Gene3D" id="3.40.50.1240">
    <property type="entry name" value="Phosphoglycerate mutase-like"/>
    <property type="match status" value="1"/>
</dbReference>
<comment type="similarity">
    <text evidence="2">Belongs to the histidine acid phosphatase family.</text>
</comment>
<dbReference type="RefSeq" id="XP_024938428.1">
    <property type="nucleotide sequence ID" value="XM_025082660.1"/>
</dbReference>
<dbReference type="PANTHER" id="PTHR11567">
    <property type="entry name" value="ACID PHOSPHATASE-RELATED"/>
    <property type="match status" value="1"/>
</dbReference>
<evidence type="ECO:0000256" key="2">
    <source>
        <dbReference type="ARBA" id="ARBA00005375"/>
    </source>
</evidence>
<dbReference type="InterPro" id="IPR033379">
    <property type="entry name" value="Acid_Pase_AS"/>
</dbReference>
<dbReference type="CDD" id="cd07061">
    <property type="entry name" value="HP_HAP_like"/>
    <property type="match status" value="1"/>
</dbReference>
<dbReference type="RefSeq" id="XP_015589423.1">
    <property type="nucleotide sequence ID" value="XM_015733937.2"/>
</dbReference>
<evidence type="ECO:0000313" key="10">
    <source>
        <dbReference type="RefSeq" id="XP_015589423.1"/>
    </source>
</evidence>
<evidence type="ECO:0000256" key="6">
    <source>
        <dbReference type="ARBA" id="ARBA00023157"/>
    </source>
</evidence>
<dbReference type="GO" id="GO:0003993">
    <property type="term" value="F:acid phosphatase activity"/>
    <property type="evidence" value="ECO:0007669"/>
    <property type="project" value="UniProtKB-EC"/>
</dbReference>
<reference evidence="10 11" key="1">
    <citation type="submission" date="2025-04" db="UniProtKB">
        <authorList>
            <consortium name="RefSeq"/>
        </authorList>
    </citation>
    <scope>IDENTIFICATION</scope>
</reference>
<feature type="signal peptide" evidence="8">
    <location>
        <begin position="1"/>
        <end position="23"/>
    </location>
</feature>
<evidence type="ECO:0000256" key="5">
    <source>
        <dbReference type="ARBA" id="ARBA00022801"/>
    </source>
</evidence>
<evidence type="ECO:0000256" key="1">
    <source>
        <dbReference type="ARBA" id="ARBA00000032"/>
    </source>
</evidence>
<protein>
    <recommendedName>
        <fullName evidence="3">acid phosphatase</fullName>
        <ecNumber evidence="3">3.1.3.2</ecNumber>
    </recommendedName>
</protein>
<dbReference type="AlphaFoldDB" id="A0AAJ7BN39"/>
<dbReference type="SUPFAM" id="SSF53254">
    <property type="entry name" value="Phosphoglycerate mutase-like"/>
    <property type="match status" value="1"/>
</dbReference>
<accession>A0AAJ7BN39</accession>
<name>A0AAJ7BN39_CEPCN</name>
<evidence type="ECO:0000256" key="7">
    <source>
        <dbReference type="ARBA" id="ARBA00023180"/>
    </source>
</evidence>
<keyword evidence="9" id="KW-1185">Reference proteome</keyword>
<keyword evidence="7" id="KW-0325">Glycoprotein</keyword>
<evidence type="ECO:0000256" key="3">
    <source>
        <dbReference type="ARBA" id="ARBA00012646"/>
    </source>
</evidence>
<dbReference type="InterPro" id="IPR000560">
    <property type="entry name" value="His_Pase_clade-2"/>
</dbReference>
<keyword evidence="5" id="KW-0378">Hydrolase</keyword>
<dbReference type="Proteomes" id="UP000694920">
    <property type="component" value="Unplaced"/>
</dbReference>
<dbReference type="KEGG" id="ccin:107265013"/>
<dbReference type="PROSITE" id="PS00616">
    <property type="entry name" value="HIS_ACID_PHOSPHAT_1"/>
    <property type="match status" value="1"/>
</dbReference>
<keyword evidence="6" id="KW-1015">Disulfide bond</keyword>
<comment type="catalytic activity">
    <reaction evidence="1">
        <text>a phosphate monoester + H2O = an alcohol + phosphate</text>
        <dbReference type="Rhea" id="RHEA:15017"/>
        <dbReference type="ChEBI" id="CHEBI:15377"/>
        <dbReference type="ChEBI" id="CHEBI:30879"/>
        <dbReference type="ChEBI" id="CHEBI:43474"/>
        <dbReference type="ChEBI" id="CHEBI:67140"/>
        <dbReference type="EC" id="3.1.3.2"/>
    </reaction>
</comment>
<evidence type="ECO:0000313" key="9">
    <source>
        <dbReference type="Proteomes" id="UP000694920"/>
    </source>
</evidence>
<evidence type="ECO:0000313" key="11">
    <source>
        <dbReference type="RefSeq" id="XP_024938428.1"/>
    </source>
</evidence>
<proteinExistence type="inferred from homology"/>